<dbReference type="NCBIfam" id="TIGR04379">
    <property type="entry name" value="myo_inos_iolE"/>
    <property type="match status" value="1"/>
</dbReference>
<evidence type="ECO:0000313" key="2">
    <source>
        <dbReference type="EMBL" id="MCW6508641.1"/>
    </source>
</evidence>
<dbReference type="SUPFAM" id="SSF51658">
    <property type="entry name" value="Xylose isomerase-like"/>
    <property type="match status" value="1"/>
</dbReference>
<dbReference type="InterPro" id="IPR013022">
    <property type="entry name" value="Xyl_isomerase-like_TIM-brl"/>
</dbReference>
<dbReference type="RefSeq" id="WP_282585010.1">
    <property type="nucleotide sequence ID" value="NZ_JAMOIM010000006.1"/>
</dbReference>
<evidence type="ECO:0000313" key="3">
    <source>
        <dbReference type="Proteomes" id="UP001165667"/>
    </source>
</evidence>
<feature type="domain" description="Xylose isomerase-like TIM barrel" evidence="1">
    <location>
        <begin position="30"/>
        <end position="279"/>
    </location>
</feature>
<organism evidence="2 3">
    <name type="scientific">Lichenifustis flavocetrariae</name>
    <dbReference type="NCBI Taxonomy" id="2949735"/>
    <lineage>
        <taxon>Bacteria</taxon>
        <taxon>Pseudomonadati</taxon>
        <taxon>Pseudomonadota</taxon>
        <taxon>Alphaproteobacteria</taxon>
        <taxon>Hyphomicrobiales</taxon>
        <taxon>Lichenihabitantaceae</taxon>
        <taxon>Lichenifustis</taxon>
    </lineage>
</organism>
<gene>
    <name evidence="2" type="primary">iolE</name>
    <name evidence="2" type="ORF">M8523_11490</name>
</gene>
<dbReference type="InterPro" id="IPR030823">
    <property type="entry name" value="IolE/MocC"/>
</dbReference>
<keyword evidence="3" id="KW-1185">Reference proteome</keyword>
<dbReference type="AlphaFoldDB" id="A0AA42CJZ6"/>
<dbReference type="Gene3D" id="3.20.20.150">
    <property type="entry name" value="Divalent-metal-dependent TIM barrel enzymes"/>
    <property type="match status" value="1"/>
</dbReference>
<dbReference type="Pfam" id="PF01261">
    <property type="entry name" value="AP_endonuc_2"/>
    <property type="match status" value="1"/>
</dbReference>
<dbReference type="InterPro" id="IPR050312">
    <property type="entry name" value="IolE/XylAMocC-like"/>
</dbReference>
<dbReference type="EMBL" id="JAMOIM010000006">
    <property type="protein sequence ID" value="MCW6508641.1"/>
    <property type="molecule type" value="Genomic_DNA"/>
</dbReference>
<dbReference type="Proteomes" id="UP001165667">
    <property type="component" value="Unassembled WGS sequence"/>
</dbReference>
<dbReference type="PANTHER" id="PTHR12110:SF41">
    <property type="entry name" value="INOSOSE DEHYDRATASE"/>
    <property type="match status" value="1"/>
</dbReference>
<sequence>MTIRIGANPIGWSNDDLQEIGGKTPLETCLAEAKEAGFEGMELGNKFPREPAALKAALAPFGMACVGGWHSIELLNRTGREEFDLAKPHRDLLKAMGTEVFIVAETSNAIHGQRGTHLSKRPIMATSAWIQYGERITELAQLLAEEGFKLCYHHHMGTIVQSEDDIHAFMSHTEAPVYLLLDTGHLTWAGADPVGIARRYKNRISHVHCKDVRPDVKARADAEDWSFLDAVLGPDGELGIYTVPGDGAVDYVSVFKELSGYSGWVVVEAEQDPEKANPLHYAKMGVANLKRFLREGGLA</sequence>
<keyword evidence="2" id="KW-0456">Lyase</keyword>
<protein>
    <submittedName>
        <fullName evidence="2">Myo-inosose-2 dehydratase</fullName>
        <ecNumber evidence="2">4.2.1.44</ecNumber>
    </submittedName>
</protein>
<evidence type="ECO:0000259" key="1">
    <source>
        <dbReference type="Pfam" id="PF01261"/>
    </source>
</evidence>
<reference evidence="2" key="1">
    <citation type="submission" date="2022-05" db="EMBL/GenBank/DDBJ databases">
        <authorList>
            <person name="Pankratov T."/>
        </authorList>
    </citation>
    <scope>NUCLEOTIDE SEQUENCE</scope>
    <source>
        <strain evidence="2">BP6-180914</strain>
    </source>
</reference>
<dbReference type="PANTHER" id="PTHR12110">
    <property type="entry name" value="HYDROXYPYRUVATE ISOMERASE"/>
    <property type="match status" value="1"/>
</dbReference>
<dbReference type="InterPro" id="IPR036237">
    <property type="entry name" value="Xyl_isomerase-like_sf"/>
</dbReference>
<accession>A0AA42CJZ6</accession>
<proteinExistence type="predicted"/>
<name>A0AA42CJZ6_9HYPH</name>
<comment type="caution">
    <text evidence="2">The sequence shown here is derived from an EMBL/GenBank/DDBJ whole genome shotgun (WGS) entry which is preliminary data.</text>
</comment>
<dbReference type="GO" id="GO:0050114">
    <property type="term" value="F:myo-inosose-2 dehydratase activity"/>
    <property type="evidence" value="ECO:0007669"/>
    <property type="project" value="UniProtKB-EC"/>
</dbReference>
<dbReference type="EC" id="4.2.1.44" evidence="2"/>